<evidence type="ECO:0000256" key="1">
    <source>
        <dbReference type="ARBA" id="ARBA00004429"/>
    </source>
</evidence>
<dbReference type="Gene3D" id="1.10.8.500">
    <property type="entry name" value="HAMP domain in histidine kinase"/>
    <property type="match status" value="1"/>
</dbReference>
<proteinExistence type="inferred from homology"/>
<keyword evidence="5 11" id="KW-1133">Transmembrane helix</keyword>
<protein>
    <submittedName>
        <fullName evidence="15">Methyl-accepting chemotaxis protein</fullName>
    </submittedName>
</protein>
<dbReference type="InterPro" id="IPR000727">
    <property type="entry name" value="T_SNARE_dom"/>
</dbReference>
<dbReference type="SMART" id="SM00304">
    <property type="entry name" value="HAMP"/>
    <property type="match status" value="1"/>
</dbReference>
<keyword evidence="2" id="KW-1003">Cell membrane</keyword>
<feature type="transmembrane region" description="Helical" evidence="11">
    <location>
        <begin position="198"/>
        <end position="219"/>
    </location>
</feature>
<comment type="similarity">
    <text evidence="8">Belongs to the methyl-accepting chemotaxis (MCP) protein family.</text>
</comment>
<dbReference type="SMART" id="SM01049">
    <property type="entry name" value="Cache_2"/>
    <property type="match status" value="1"/>
</dbReference>
<evidence type="ECO:0000256" key="8">
    <source>
        <dbReference type="ARBA" id="ARBA00029447"/>
    </source>
</evidence>
<keyword evidence="4 11" id="KW-0812">Transmembrane</keyword>
<dbReference type="Gene3D" id="1.10.287.950">
    <property type="entry name" value="Methyl-accepting chemotaxis protein"/>
    <property type="match status" value="1"/>
</dbReference>
<dbReference type="Pfam" id="PF00015">
    <property type="entry name" value="MCPsignal"/>
    <property type="match status" value="1"/>
</dbReference>
<feature type="region of interest" description="Disordered" evidence="10">
    <location>
        <begin position="323"/>
        <end position="343"/>
    </location>
</feature>
<dbReference type="GO" id="GO:0007165">
    <property type="term" value="P:signal transduction"/>
    <property type="evidence" value="ECO:0007669"/>
    <property type="project" value="UniProtKB-KW"/>
</dbReference>
<evidence type="ECO:0000259" key="13">
    <source>
        <dbReference type="PROSITE" id="PS50192"/>
    </source>
</evidence>
<dbReference type="EMBL" id="VWPJ01000029">
    <property type="protein sequence ID" value="KAA5603844.1"/>
    <property type="molecule type" value="Genomic_DNA"/>
</dbReference>
<dbReference type="PROSITE" id="PS50885">
    <property type="entry name" value="HAMP"/>
    <property type="match status" value="1"/>
</dbReference>
<evidence type="ECO:0000256" key="6">
    <source>
        <dbReference type="ARBA" id="ARBA00023136"/>
    </source>
</evidence>
<feature type="domain" description="Methyl-accepting transducer" evidence="12">
    <location>
        <begin position="314"/>
        <end position="536"/>
    </location>
</feature>
<evidence type="ECO:0000256" key="10">
    <source>
        <dbReference type="SAM" id="MobiDB-lite"/>
    </source>
</evidence>
<feature type="domain" description="T-SNARE coiled-coil homology" evidence="13">
    <location>
        <begin position="466"/>
        <end position="528"/>
    </location>
</feature>
<dbReference type="CDD" id="cd06225">
    <property type="entry name" value="HAMP"/>
    <property type="match status" value="1"/>
</dbReference>
<evidence type="ECO:0000313" key="15">
    <source>
        <dbReference type="EMBL" id="KAA5603844.1"/>
    </source>
</evidence>
<dbReference type="PROSITE" id="PS50111">
    <property type="entry name" value="CHEMOTAXIS_TRANSDUC_2"/>
    <property type="match status" value="1"/>
</dbReference>
<dbReference type="Pfam" id="PF00672">
    <property type="entry name" value="HAMP"/>
    <property type="match status" value="1"/>
</dbReference>
<evidence type="ECO:0000256" key="3">
    <source>
        <dbReference type="ARBA" id="ARBA00022519"/>
    </source>
</evidence>
<keyword evidence="16" id="KW-1185">Reference proteome</keyword>
<evidence type="ECO:0000256" key="2">
    <source>
        <dbReference type="ARBA" id="ARBA00022475"/>
    </source>
</evidence>
<dbReference type="Proteomes" id="UP000324065">
    <property type="component" value="Unassembled WGS sequence"/>
</dbReference>
<dbReference type="OrthoDB" id="7260004at2"/>
<evidence type="ECO:0000259" key="14">
    <source>
        <dbReference type="PROSITE" id="PS50885"/>
    </source>
</evidence>
<keyword evidence="6 11" id="KW-0472">Membrane</keyword>
<comment type="caution">
    <text evidence="15">The sequence shown here is derived from an EMBL/GenBank/DDBJ whole genome shotgun (WGS) entry which is preliminary data.</text>
</comment>
<dbReference type="SUPFAM" id="SSF58104">
    <property type="entry name" value="Methyl-accepting chemotaxis protein (MCP) signaling domain"/>
    <property type="match status" value="1"/>
</dbReference>
<name>A0A5M6I6I6_9PROT</name>
<evidence type="ECO:0000256" key="7">
    <source>
        <dbReference type="ARBA" id="ARBA00023224"/>
    </source>
</evidence>
<feature type="transmembrane region" description="Helical" evidence="11">
    <location>
        <begin position="21"/>
        <end position="38"/>
    </location>
</feature>
<dbReference type="GO" id="GO:0005886">
    <property type="term" value="C:plasma membrane"/>
    <property type="evidence" value="ECO:0007669"/>
    <property type="project" value="UniProtKB-SubCell"/>
</dbReference>
<evidence type="ECO:0000256" key="11">
    <source>
        <dbReference type="SAM" id="Phobius"/>
    </source>
</evidence>
<evidence type="ECO:0000256" key="4">
    <source>
        <dbReference type="ARBA" id="ARBA00022692"/>
    </source>
</evidence>
<sequence length="669" mass="70621">MRQEGAPMLRLFRRTPIAIRLWSIVLLIVVLALVNLALNVRSYSDQVNAALLGRVRTAVESAHSVLAGYAAQAASGAMTEAEAKAAARQALDSLRYDRDEYVFAIDFSNVVQVQPAAPKLVGQNLAGLTDENGLAFIREMTRVARTDGEGAVRYVWPKLGGDTPVPKVTVVKAVPAWNWYVGSGVYTDDIDAAVNALIWRYGLASLVVVLGLASATALIGRGIARPIRRLTEDMRRLAAGDLDVDVARDQGAEIGAMQTAVDVFKDNSRQIERMRADQADTHRSNEARVRGEMVALTNALDEEVNRIIDQVRDRAEAMRSAARHLSEEVEGTEAGAGAAAGASRDSAANVDAVAAAAEEMAGSIQEISRQVSNASGTARRAVAEAEQTNARVQGLAEAAGRIGDVVELIGDIAKQTNLLALNATIEAARAGESGKGFAVVANEVKTLANQTGRATEEIGTQIGDMQTATQESVDAIARIVAVIGDIDTITTALSAAIEEQSSATAEISHNAQRAAMSTQKASQNIDTVAGAAEASRGHAGDVETTARDLLDRIQQMQEGLQRIIRAGNSRDQQADVLQRVDLRVTLTIDGAGGGARSGVLRGLARSGVATLDPSITGARGQTFTLSLPGLGEISGAFVARTDVATHVRLDLTDAHRASLDQLLSHRMAA</sequence>
<dbReference type="InterPro" id="IPR003660">
    <property type="entry name" value="HAMP_dom"/>
</dbReference>
<dbReference type="PROSITE" id="PS50192">
    <property type="entry name" value="T_SNARE"/>
    <property type="match status" value="1"/>
</dbReference>
<keyword evidence="7 9" id="KW-0807">Transducer</keyword>
<gene>
    <name evidence="15" type="ORF">F1188_18895</name>
</gene>
<evidence type="ECO:0000313" key="16">
    <source>
        <dbReference type="Proteomes" id="UP000324065"/>
    </source>
</evidence>
<dbReference type="AlphaFoldDB" id="A0A5M6I6I6"/>
<evidence type="ECO:0000256" key="5">
    <source>
        <dbReference type="ARBA" id="ARBA00022989"/>
    </source>
</evidence>
<dbReference type="PANTHER" id="PTHR32089">
    <property type="entry name" value="METHYL-ACCEPTING CHEMOTAXIS PROTEIN MCPB"/>
    <property type="match status" value="1"/>
</dbReference>
<dbReference type="InterPro" id="IPR033480">
    <property type="entry name" value="sCache_2"/>
</dbReference>
<dbReference type="PANTHER" id="PTHR32089:SF112">
    <property type="entry name" value="LYSOZYME-LIKE PROTEIN-RELATED"/>
    <property type="match status" value="1"/>
</dbReference>
<feature type="domain" description="HAMP" evidence="14">
    <location>
        <begin position="221"/>
        <end position="273"/>
    </location>
</feature>
<evidence type="ECO:0000256" key="9">
    <source>
        <dbReference type="PROSITE-ProRule" id="PRU00284"/>
    </source>
</evidence>
<evidence type="ECO:0000259" key="12">
    <source>
        <dbReference type="PROSITE" id="PS50111"/>
    </source>
</evidence>
<dbReference type="SMART" id="SM00283">
    <property type="entry name" value="MA"/>
    <property type="match status" value="1"/>
</dbReference>
<feature type="compositionally biased region" description="Low complexity" evidence="10">
    <location>
        <begin position="332"/>
        <end position="343"/>
    </location>
</feature>
<keyword evidence="3" id="KW-0997">Cell inner membrane</keyword>
<comment type="subcellular location">
    <subcellularLocation>
        <location evidence="1">Cell inner membrane</location>
        <topology evidence="1">Multi-pass membrane protein</topology>
    </subcellularLocation>
</comment>
<dbReference type="Gene3D" id="3.30.450.20">
    <property type="entry name" value="PAS domain"/>
    <property type="match status" value="1"/>
</dbReference>
<dbReference type="InterPro" id="IPR004089">
    <property type="entry name" value="MCPsignal_dom"/>
</dbReference>
<dbReference type="Pfam" id="PF17200">
    <property type="entry name" value="sCache_2"/>
    <property type="match status" value="1"/>
</dbReference>
<reference evidence="15 16" key="1">
    <citation type="submission" date="2019-09" db="EMBL/GenBank/DDBJ databases">
        <title>Genome sequence of Roseospira marina, one of the more divergent members of the non-sulfur purple photosynthetic bacterial family, the Rhodospirillaceae.</title>
        <authorList>
            <person name="Meyer T."/>
            <person name="Kyndt J."/>
        </authorList>
    </citation>
    <scope>NUCLEOTIDE SEQUENCE [LARGE SCALE GENOMIC DNA]</scope>
    <source>
        <strain evidence="15 16">DSM 15113</strain>
    </source>
</reference>
<organism evidence="15 16">
    <name type="scientific">Roseospira marina</name>
    <dbReference type="NCBI Taxonomy" id="140057"/>
    <lineage>
        <taxon>Bacteria</taxon>
        <taxon>Pseudomonadati</taxon>
        <taxon>Pseudomonadota</taxon>
        <taxon>Alphaproteobacteria</taxon>
        <taxon>Rhodospirillales</taxon>
        <taxon>Rhodospirillaceae</taxon>
        <taxon>Roseospira</taxon>
    </lineage>
</organism>
<accession>A0A5M6I6I6</accession>